<dbReference type="PANTHER" id="PTHR47926">
    <property type="entry name" value="PENTATRICOPEPTIDE REPEAT-CONTAINING PROTEIN"/>
    <property type="match status" value="1"/>
</dbReference>
<dbReference type="FunFam" id="1.25.40.10:FF:000381">
    <property type="entry name" value="Pentatricopeptide repeat-containing protein"/>
    <property type="match status" value="1"/>
</dbReference>
<dbReference type="Pfam" id="PF00931">
    <property type="entry name" value="NB-ARC"/>
    <property type="match status" value="1"/>
</dbReference>
<accession>A0A8T0IYX6</accession>
<feature type="domain" description="TIR" evidence="3">
    <location>
        <begin position="28"/>
        <end position="170"/>
    </location>
</feature>
<dbReference type="PANTHER" id="PTHR47926:SF347">
    <property type="entry name" value="PENTATRICOPEPTIDE REPEAT-CONTAINING PROTEIN"/>
    <property type="match status" value="1"/>
</dbReference>
<dbReference type="InterPro" id="IPR027417">
    <property type="entry name" value="P-loop_NTPase"/>
</dbReference>
<dbReference type="GO" id="GO:0007165">
    <property type="term" value="P:signal transduction"/>
    <property type="evidence" value="ECO:0007669"/>
    <property type="project" value="InterPro"/>
</dbReference>
<name>A0A8T0IYX6_CERPU</name>
<evidence type="ECO:0000256" key="2">
    <source>
        <dbReference type="PROSITE-ProRule" id="PRU00708"/>
    </source>
</evidence>
<feature type="repeat" description="PPR" evidence="2">
    <location>
        <begin position="1379"/>
        <end position="1413"/>
    </location>
</feature>
<organism evidence="4 5">
    <name type="scientific">Ceratodon purpureus</name>
    <name type="common">Fire moss</name>
    <name type="synonym">Dicranum purpureum</name>
    <dbReference type="NCBI Taxonomy" id="3225"/>
    <lineage>
        <taxon>Eukaryota</taxon>
        <taxon>Viridiplantae</taxon>
        <taxon>Streptophyta</taxon>
        <taxon>Embryophyta</taxon>
        <taxon>Bryophyta</taxon>
        <taxon>Bryophytina</taxon>
        <taxon>Bryopsida</taxon>
        <taxon>Dicranidae</taxon>
        <taxon>Pseudoditrichales</taxon>
        <taxon>Ditrichaceae</taxon>
        <taxon>Ceratodon</taxon>
    </lineage>
</organism>
<gene>
    <name evidence="4" type="ORF">KC19_2G251700</name>
</gene>
<dbReference type="PROSITE" id="PS51375">
    <property type="entry name" value="PPR"/>
    <property type="match status" value="2"/>
</dbReference>
<dbReference type="GO" id="GO:0003723">
    <property type="term" value="F:RNA binding"/>
    <property type="evidence" value="ECO:0007669"/>
    <property type="project" value="InterPro"/>
</dbReference>
<dbReference type="GO" id="GO:0009451">
    <property type="term" value="P:RNA modification"/>
    <property type="evidence" value="ECO:0007669"/>
    <property type="project" value="InterPro"/>
</dbReference>
<dbReference type="Gene3D" id="1.25.40.10">
    <property type="entry name" value="Tetratricopeptide repeat domain"/>
    <property type="match status" value="2"/>
</dbReference>
<evidence type="ECO:0000313" key="4">
    <source>
        <dbReference type="EMBL" id="KAG0588555.1"/>
    </source>
</evidence>
<dbReference type="SMART" id="SM00255">
    <property type="entry name" value="TIR"/>
    <property type="match status" value="1"/>
</dbReference>
<keyword evidence="1" id="KW-0677">Repeat</keyword>
<dbReference type="InterPro" id="IPR046960">
    <property type="entry name" value="PPR_At4g14850-like_plant"/>
</dbReference>
<dbReference type="Gene3D" id="3.80.10.10">
    <property type="entry name" value="Ribonuclease Inhibitor"/>
    <property type="match status" value="1"/>
</dbReference>
<dbReference type="Gene3D" id="3.40.50.10140">
    <property type="entry name" value="Toll/interleukin-1 receptor homology (TIR) domain"/>
    <property type="match status" value="1"/>
</dbReference>
<dbReference type="InterPro" id="IPR000157">
    <property type="entry name" value="TIR_dom"/>
</dbReference>
<dbReference type="InterPro" id="IPR011990">
    <property type="entry name" value="TPR-like_helical_dom_sf"/>
</dbReference>
<dbReference type="Proteomes" id="UP000822688">
    <property type="component" value="Chromosome 2"/>
</dbReference>
<evidence type="ECO:0000259" key="3">
    <source>
        <dbReference type="PROSITE" id="PS50104"/>
    </source>
</evidence>
<dbReference type="EMBL" id="CM026422">
    <property type="protein sequence ID" value="KAG0588555.1"/>
    <property type="molecule type" value="Genomic_DNA"/>
</dbReference>
<dbReference type="Pfam" id="PF13676">
    <property type="entry name" value="TIR_2"/>
    <property type="match status" value="1"/>
</dbReference>
<sequence>MGKHKKRKRDHEILQQELYCSQNVCLEPKHKIFLSHSGAQKNFTAQLCEDLIGVSHFPFFDKRLDSLPKGEEFPPLLLKAARQCRLAILVLSEEFFTRSKWPMIELSEFVQAQAADNRSLKLLPLYFGLKLNELKDAGNQKRWRETWETWAEGDGRIDVGKWVQALSRVLGPVNGMEYDGVDEVAFRKNVVAAVCKSIPPDVKYDVSHVQALPRLCKAVSEKMDEIHGRAGCRVLGLFGTAGMGKTTLSKVLCSENFGEFGGRVCHVEFSGNNYVELRKKVLRELTGASQEHLPNEADKLLDMLKSRMHHQRVFSIFDNVLSEDDIDEVKMYLDIEYPQDSKVLVTSRSLDVLKSLGLRECDCMGTPELEEHDATSALLYYAGCKHMDFNKSQLDITKRCVEVCKFTKTDIGGSECGSSAYHYLPLALKVWGTQLGHVSKDPMSWVESLKTLNEHKFNHFEEQVHPLFSLLRQGYDKLGVKEQHIFLDLAIFFPRCSPFGFTDYSIVEWLSIIHGCSEGSIGRSLNALKRKALLEDSVKDGLAFKIHDLYLEFARVEAQAGPFDRRRVLLEWNGADIPREFLKKPVGGFWYSLERLGLCKSEVESLKKERLDRCCNVELLQLYDCHKLVEVDVGGMENLVVLDIVGCQRLGGKLRGVEKLENLAWLRLRDIDEGLAPFLLDLSCLSALQVLHLSCVLWEHKSTVPPDLSGCINLLELTMDGFHNLESLPDLSNLSKLEKISFRYATEAISVIGLDSLTKLKVLNLYWCPKVTELPGLCDLIALETLNLTDVGLSEIIGLEKLVHLRNLTVSSCRNLTSLVGLEYLTSLRRLDASESKKLQSLPDCSNLKELEVVNLSRSGICILPSDFERLAKHRILNIEGCVGLFEPLVVWLLNQRRAIALDSPRDNLELPEESFEGRTGSRMDYLFDKKMMWNSIQAGEYSWSNIKEAFPVANCIWGNMSRVFVEANHTWSKIREVFAHYMEEVVLLRPNNSQLTLVNPKFCEEEIFLSACMLEDLDEDIGSVLTLLCNHADMGILSLVVAKYAASEHKSWPKWLSWLRGDYSPYKSNRLDRIQRLCESILRFLEVLYQQLEATKKAIGREKDHLISFVQFILMHVTTSEEMALMFARLNIYEFIQRCLNSLGSDDSRSRCFRDVSARTEKSQKEQHLREIFELPSAVLPLPETILEELLLELIISETILEELLELVCSETMEKSGNPRPSKKFRDAFLRKRVHDHIVRSPRRLNIYELKTLVKLYSLSGSVEDARRVFDSVVDKTVVSWNAMIAGYARLGRVKDAFTLFRQMLNEGLEPNTITYLTVLDACSSPAALEWGKGVHARALDAGFVSDFRVGTALVNMYVKGGSMEDARRVFDGLVKRDVSAFNAMIGGYAKNGDGDKAFEVFRLMQREGTRPNRISWTLLSG</sequence>
<dbReference type="NCBIfam" id="TIGR00756">
    <property type="entry name" value="PPR"/>
    <property type="match status" value="2"/>
</dbReference>
<dbReference type="GO" id="GO:0043531">
    <property type="term" value="F:ADP binding"/>
    <property type="evidence" value="ECO:0007669"/>
    <property type="project" value="InterPro"/>
</dbReference>
<dbReference type="SUPFAM" id="SSF52200">
    <property type="entry name" value="Toll/Interleukin receptor TIR domain"/>
    <property type="match status" value="1"/>
</dbReference>
<proteinExistence type="predicted"/>
<dbReference type="InterPro" id="IPR002885">
    <property type="entry name" value="PPR_rpt"/>
</dbReference>
<dbReference type="PRINTS" id="PR00364">
    <property type="entry name" value="DISEASERSIST"/>
</dbReference>
<dbReference type="SUPFAM" id="SSF52540">
    <property type="entry name" value="P-loop containing nucleoside triphosphate hydrolases"/>
    <property type="match status" value="1"/>
</dbReference>
<dbReference type="Pfam" id="PF13041">
    <property type="entry name" value="PPR_2"/>
    <property type="match status" value="2"/>
</dbReference>
<evidence type="ECO:0000313" key="5">
    <source>
        <dbReference type="Proteomes" id="UP000822688"/>
    </source>
</evidence>
<comment type="caution">
    <text evidence="4">The sequence shown here is derived from an EMBL/GenBank/DDBJ whole genome shotgun (WGS) entry which is preliminary data.</text>
</comment>
<dbReference type="SUPFAM" id="SSF52058">
    <property type="entry name" value="L domain-like"/>
    <property type="match status" value="1"/>
</dbReference>
<reference evidence="4" key="1">
    <citation type="submission" date="2020-06" db="EMBL/GenBank/DDBJ databases">
        <title>WGS assembly of Ceratodon purpureus strain R40.</title>
        <authorList>
            <person name="Carey S.B."/>
            <person name="Jenkins J."/>
            <person name="Shu S."/>
            <person name="Lovell J.T."/>
            <person name="Sreedasyam A."/>
            <person name="Maumus F."/>
            <person name="Tiley G.P."/>
            <person name="Fernandez-Pozo N."/>
            <person name="Barry K."/>
            <person name="Chen C."/>
            <person name="Wang M."/>
            <person name="Lipzen A."/>
            <person name="Daum C."/>
            <person name="Saski C.A."/>
            <person name="Payton A.C."/>
            <person name="Mcbreen J.C."/>
            <person name="Conrad R.E."/>
            <person name="Kollar L.M."/>
            <person name="Olsson S."/>
            <person name="Huttunen S."/>
            <person name="Landis J.B."/>
            <person name="Wickett N.J."/>
            <person name="Johnson M.G."/>
            <person name="Rensing S.A."/>
            <person name="Grimwood J."/>
            <person name="Schmutz J."/>
            <person name="Mcdaniel S.F."/>
        </authorList>
    </citation>
    <scope>NUCLEOTIDE SEQUENCE</scope>
    <source>
        <strain evidence="4">R40</strain>
    </source>
</reference>
<dbReference type="InterPro" id="IPR035897">
    <property type="entry name" value="Toll_tir_struct_dom_sf"/>
</dbReference>
<dbReference type="InterPro" id="IPR032675">
    <property type="entry name" value="LRR_dom_sf"/>
</dbReference>
<evidence type="ECO:0000256" key="1">
    <source>
        <dbReference type="ARBA" id="ARBA00022737"/>
    </source>
</evidence>
<dbReference type="PROSITE" id="PS50104">
    <property type="entry name" value="TIR"/>
    <property type="match status" value="1"/>
</dbReference>
<dbReference type="Gene3D" id="3.40.50.300">
    <property type="entry name" value="P-loop containing nucleotide triphosphate hydrolases"/>
    <property type="match status" value="1"/>
</dbReference>
<feature type="repeat" description="PPR" evidence="2">
    <location>
        <begin position="1278"/>
        <end position="1312"/>
    </location>
</feature>
<dbReference type="FunFam" id="1.25.40.10:FF:000285">
    <property type="entry name" value="Pentatricopeptide repeat-containing protein, chloroplastic"/>
    <property type="match status" value="1"/>
</dbReference>
<dbReference type="InterPro" id="IPR002182">
    <property type="entry name" value="NB-ARC"/>
</dbReference>
<keyword evidence="5" id="KW-1185">Reference proteome</keyword>
<protein>
    <recommendedName>
        <fullName evidence="3">TIR domain-containing protein</fullName>
    </recommendedName>
</protein>